<keyword evidence="3 7" id="KW-0812">Transmembrane</keyword>
<evidence type="ECO:0000256" key="6">
    <source>
        <dbReference type="SAM" id="MobiDB-lite"/>
    </source>
</evidence>
<keyword evidence="5 7" id="KW-0472">Membrane</keyword>
<dbReference type="KEGG" id="acoa:RB602_15275"/>
<name>A0AA97I3F4_9SPHN</name>
<evidence type="ECO:0000256" key="7">
    <source>
        <dbReference type="SAM" id="Phobius"/>
    </source>
</evidence>
<dbReference type="Proteomes" id="UP001302429">
    <property type="component" value="Plasmid unnamed"/>
</dbReference>
<keyword evidence="8" id="KW-0614">Plasmid</keyword>
<feature type="region of interest" description="Disordered" evidence="6">
    <location>
        <begin position="318"/>
        <end position="342"/>
    </location>
</feature>
<keyword evidence="4 7" id="KW-1133">Transmembrane helix</keyword>
<dbReference type="RefSeq" id="WP_317084699.1">
    <property type="nucleotide sequence ID" value="NZ_CP136595.1"/>
</dbReference>
<feature type="transmembrane region" description="Helical" evidence="7">
    <location>
        <begin position="20"/>
        <end position="47"/>
    </location>
</feature>
<organism evidence="8 9">
    <name type="scientific">Alterisphingorhabdus coralli</name>
    <dbReference type="NCBI Taxonomy" id="3071408"/>
    <lineage>
        <taxon>Bacteria</taxon>
        <taxon>Pseudomonadati</taxon>
        <taxon>Pseudomonadota</taxon>
        <taxon>Alphaproteobacteria</taxon>
        <taxon>Sphingomonadales</taxon>
        <taxon>Sphingomonadaceae</taxon>
        <taxon>Alterisphingorhabdus (ex Yan et al. 2024)</taxon>
    </lineage>
</organism>
<evidence type="ECO:0000256" key="4">
    <source>
        <dbReference type="ARBA" id="ARBA00022989"/>
    </source>
</evidence>
<evidence type="ECO:0000313" key="8">
    <source>
        <dbReference type="EMBL" id="WOE76745.1"/>
    </source>
</evidence>
<accession>A0AA97I3F4</accession>
<feature type="transmembrane region" description="Helical" evidence="7">
    <location>
        <begin position="175"/>
        <end position="195"/>
    </location>
</feature>
<geneLocation type="plasmid" evidence="8 9">
    <name>unnamed</name>
</geneLocation>
<evidence type="ECO:0000256" key="3">
    <source>
        <dbReference type="ARBA" id="ARBA00022692"/>
    </source>
</evidence>
<feature type="transmembrane region" description="Helical" evidence="7">
    <location>
        <begin position="259"/>
        <end position="282"/>
    </location>
</feature>
<dbReference type="Pfam" id="PF04610">
    <property type="entry name" value="TrbL"/>
    <property type="match status" value="1"/>
</dbReference>
<feature type="transmembrane region" description="Helical" evidence="7">
    <location>
        <begin position="143"/>
        <end position="169"/>
    </location>
</feature>
<comment type="similarity">
    <text evidence="2">Belongs to the TrbL/VirB6 family.</text>
</comment>
<evidence type="ECO:0000256" key="1">
    <source>
        <dbReference type="ARBA" id="ARBA00004141"/>
    </source>
</evidence>
<gene>
    <name evidence="8" type="ORF">RB602_15275</name>
</gene>
<dbReference type="InterPro" id="IPR007688">
    <property type="entry name" value="Conjugal_tfr_TrbL/VirB6"/>
</dbReference>
<dbReference type="EMBL" id="CP136595">
    <property type="protein sequence ID" value="WOE76745.1"/>
    <property type="molecule type" value="Genomic_DNA"/>
</dbReference>
<dbReference type="AlphaFoldDB" id="A0AA97I3F4"/>
<dbReference type="GO" id="GO:0030255">
    <property type="term" value="P:protein secretion by the type IV secretion system"/>
    <property type="evidence" value="ECO:0007669"/>
    <property type="project" value="InterPro"/>
</dbReference>
<evidence type="ECO:0000256" key="2">
    <source>
        <dbReference type="ARBA" id="ARBA00007802"/>
    </source>
</evidence>
<proteinExistence type="inferred from homology"/>
<keyword evidence="9" id="KW-1185">Reference proteome</keyword>
<evidence type="ECO:0000256" key="5">
    <source>
        <dbReference type="ARBA" id="ARBA00023136"/>
    </source>
</evidence>
<dbReference type="GO" id="GO:0016020">
    <property type="term" value="C:membrane"/>
    <property type="evidence" value="ECO:0007669"/>
    <property type="project" value="UniProtKB-SubCell"/>
</dbReference>
<feature type="transmembrane region" description="Helical" evidence="7">
    <location>
        <begin position="207"/>
        <end position="232"/>
    </location>
</feature>
<evidence type="ECO:0000313" key="9">
    <source>
        <dbReference type="Proteomes" id="UP001302429"/>
    </source>
</evidence>
<sequence length="378" mass="38149">MFQQIYTSIDAQIATVIGGYGAVVGFAGAAVAAGIGVYMILACYAVLRGIAGEGFGHIISQGVKAGLVLAAVQSGIGGVAASSVQTWPDILVGMASAPGVDNAGQLAQTLFDSVEAEVNRVIDNIQLAPWDTWEPGPFFETRIAVLIAYLLAIFPIAAAGLLAAVVVAMVLFLKFAITATALFGPIFVGCLLFDSTRSMFFTWLQTALGYAIATAVLALAVGFIGTLTANFINDVFAQFGIDATAPIGTDQVSDSPFGLLGSVIAAFIGLLGVLFVSGYLILQAQSIGQGMSGGGGGSSAAVAGALIPSSYTTRNLLSGAGRGGSRAWSGRDGKGGIKGAGGRASERASAAATSASQYVGARMATSRVAIMRGLVGAR</sequence>
<reference evidence="8 9" key="1">
    <citation type="submission" date="2023-10" db="EMBL/GenBank/DDBJ databases">
        <title>Complete genome sequence of a Sphingomonadaceae bacterium.</title>
        <authorList>
            <person name="Yan C."/>
        </authorList>
    </citation>
    <scope>NUCLEOTIDE SEQUENCE [LARGE SCALE GENOMIC DNA]</scope>
    <source>
        <strain evidence="8 9">SCSIO 66989</strain>
        <plasmid evidence="8 9">unnamed</plasmid>
    </source>
</reference>
<comment type="subcellular location">
    <subcellularLocation>
        <location evidence="1">Membrane</location>
        <topology evidence="1">Multi-pass membrane protein</topology>
    </subcellularLocation>
</comment>
<protein>
    <submittedName>
        <fullName evidence="8">Type IV secretion system protein</fullName>
    </submittedName>
</protein>